<dbReference type="Proteomes" id="UP000297907">
    <property type="component" value="Unassembled WGS sequence"/>
</dbReference>
<sequence length="298" mass="31312">MASANPGRHPHPRPGGSTRRDPEPDRGRLGCRGSRGPHQHRHGGGGCLRLDRQGRQGRAHLRAAGEHRYRTRRFLAVDVGGAGATNFGLGTADVARLFLADGTTLVDSYAWAAHAGTSWGRCPDGTGEFRETTAPTRGAANACVVSASDTVRLNEVESSDGYAGDWIELVNISTAPVDASGLVLKDNDDSHAPVLPTGSTIAAGGYLVVEAPVLGFGLGSADNARLSDTDGVTPIDAYDWTAHASATYGPAPTASERSLTRQPRPRAPSTTVSFPRRPMCASTRPSRTAARPATGWSW</sequence>
<dbReference type="EMBL" id="SOFL01000002">
    <property type="protein sequence ID" value="TFC07099.1"/>
    <property type="molecule type" value="Genomic_DNA"/>
</dbReference>
<dbReference type="PROSITE" id="PS51841">
    <property type="entry name" value="LTD"/>
    <property type="match status" value="1"/>
</dbReference>
<name>A0A4R8WI20_9MICO</name>
<dbReference type="OrthoDB" id="5380360at2"/>
<evidence type="ECO:0000313" key="3">
    <source>
        <dbReference type="EMBL" id="TFC07099.1"/>
    </source>
</evidence>
<feature type="region of interest" description="Disordered" evidence="1">
    <location>
        <begin position="248"/>
        <end position="298"/>
    </location>
</feature>
<dbReference type="InterPro" id="IPR036415">
    <property type="entry name" value="Lamin_tail_dom_sf"/>
</dbReference>
<gene>
    <name evidence="3" type="ORF">E3O42_01090</name>
</gene>
<reference evidence="3 4" key="1">
    <citation type="submission" date="2019-03" db="EMBL/GenBank/DDBJ databases">
        <title>Genomics of glacier-inhabiting Cryobacterium strains.</title>
        <authorList>
            <person name="Liu Q."/>
            <person name="Xin Y.-H."/>
        </authorList>
    </citation>
    <scope>NUCLEOTIDE SEQUENCE [LARGE SCALE GENOMIC DNA]</scope>
    <source>
        <strain evidence="3 4">RHLS22-1</strain>
    </source>
</reference>
<evidence type="ECO:0000259" key="2">
    <source>
        <dbReference type="PROSITE" id="PS51841"/>
    </source>
</evidence>
<dbReference type="AlphaFoldDB" id="A0A4R8WI20"/>
<feature type="compositionally biased region" description="Basic and acidic residues" evidence="1">
    <location>
        <begin position="18"/>
        <end position="28"/>
    </location>
</feature>
<feature type="region of interest" description="Disordered" evidence="1">
    <location>
        <begin position="1"/>
        <end position="53"/>
    </location>
</feature>
<dbReference type="Pfam" id="PF00932">
    <property type="entry name" value="LTD"/>
    <property type="match status" value="1"/>
</dbReference>
<feature type="domain" description="LTD" evidence="2">
    <location>
        <begin position="131"/>
        <end position="242"/>
    </location>
</feature>
<organism evidence="3 4">
    <name type="scientific">Cryobacterium adonitolivorans</name>
    <dbReference type="NCBI Taxonomy" id="1259189"/>
    <lineage>
        <taxon>Bacteria</taxon>
        <taxon>Bacillati</taxon>
        <taxon>Actinomycetota</taxon>
        <taxon>Actinomycetes</taxon>
        <taxon>Micrococcales</taxon>
        <taxon>Microbacteriaceae</taxon>
        <taxon>Cryobacterium</taxon>
    </lineage>
</organism>
<dbReference type="SUPFAM" id="SSF74853">
    <property type="entry name" value="Lamin A/C globular tail domain"/>
    <property type="match status" value="1"/>
</dbReference>
<accession>A0A4R8WI20</accession>
<evidence type="ECO:0000256" key="1">
    <source>
        <dbReference type="SAM" id="MobiDB-lite"/>
    </source>
</evidence>
<protein>
    <submittedName>
        <fullName evidence="3">Lamin tail domain-containing protein</fullName>
    </submittedName>
</protein>
<dbReference type="InterPro" id="IPR001322">
    <property type="entry name" value="Lamin_tail_dom"/>
</dbReference>
<evidence type="ECO:0000313" key="4">
    <source>
        <dbReference type="Proteomes" id="UP000297907"/>
    </source>
</evidence>
<dbReference type="Gene3D" id="2.60.40.1260">
    <property type="entry name" value="Lamin Tail domain"/>
    <property type="match status" value="1"/>
</dbReference>
<keyword evidence="4" id="KW-1185">Reference proteome</keyword>
<proteinExistence type="predicted"/>
<comment type="caution">
    <text evidence="3">The sequence shown here is derived from an EMBL/GenBank/DDBJ whole genome shotgun (WGS) entry which is preliminary data.</text>
</comment>